<reference evidence="1" key="1">
    <citation type="journal article" date="2019" name="bioRxiv">
        <title>The Genome of the Zebra Mussel, Dreissena polymorpha: A Resource for Invasive Species Research.</title>
        <authorList>
            <person name="McCartney M.A."/>
            <person name="Auch B."/>
            <person name="Kono T."/>
            <person name="Mallez S."/>
            <person name="Zhang Y."/>
            <person name="Obille A."/>
            <person name="Becker A."/>
            <person name="Abrahante J.E."/>
            <person name="Garbe J."/>
            <person name="Badalamenti J.P."/>
            <person name="Herman A."/>
            <person name="Mangelson H."/>
            <person name="Liachko I."/>
            <person name="Sullivan S."/>
            <person name="Sone E.D."/>
            <person name="Koren S."/>
            <person name="Silverstein K.A.T."/>
            <person name="Beckman K.B."/>
            <person name="Gohl D.M."/>
        </authorList>
    </citation>
    <scope>NUCLEOTIDE SEQUENCE</scope>
    <source>
        <strain evidence="1">Duluth1</strain>
        <tissue evidence="1">Whole animal</tissue>
    </source>
</reference>
<proteinExistence type="predicted"/>
<dbReference type="AlphaFoldDB" id="A0A9D3YY70"/>
<evidence type="ECO:0000313" key="2">
    <source>
        <dbReference type="Proteomes" id="UP000828390"/>
    </source>
</evidence>
<protein>
    <submittedName>
        <fullName evidence="1">Uncharacterized protein</fullName>
    </submittedName>
</protein>
<evidence type="ECO:0000313" key="1">
    <source>
        <dbReference type="EMBL" id="KAH3708144.1"/>
    </source>
</evidence>
<keyword evidence="2" id="KW-1185">Reference proteome</keyword>
<accession>A0A9D3YY70</accession>
<organism evidence="1 2">
    <name type="scientific">Dreissena polymorpha</name>
    <name type="common">Zebra mussel</name>
    <name type="synonym">Mytilus polymorpha</name>
    <dbReference type="NCBI Taxonomy" id="45954"/>
    <lineage>
        <taxon>Eukaryota</taxon>
        <taxon>Metazoa</taxon>
        <taxon>Spiralia</taxon>
        <taxon>Lophotrochozoa</taxon>
        <taxon>Mollusca</taxon>
        <taxon>Bivalvia</taxon>
        <taxon>Autobranchia</taxon>
        <taxon>Heteroconchia</taxon>
        <taxon>Euheterodonta</taxon>
        <taxon>Imparidentia</taxon>
        <taxon>Neoheterodontei</taxon>
        <taxon>Myida</taxon>
        <taxon>Dreissenoidea</taxon>
        <taxon>Dreissenidae</taxon>
        <taxon>Dreissena</taxon>
    </lineage>
</organism>
<comment type="caution">
    <text evidence="1">The sequence shown here is derived from an EMBL/GenBank/DDBJ whole genome shotgun (WGS) entry which is preliminary data.</text>
</comment>
<gene>
    <name evidence="1" type="ORF">DPMN_067583</name>
</gene>
<sequence>MGSAMTYESEYHASSATESRTTLLKITSGVPPQHASSHTTVFCIKIRTIEDMNLL</sequence>
<reference evidence="1" key="2">
    <citation type="submission" date="2020-11" db="EMBL/GenBank/DDBJ databases">
        <authorList>
            <person name="McCartney M.A."/>
            <person name="Auch B."/>
            <person name="Kono T."/>
            <person name="Mallez S."/>
            <person name="Becker A."/>
            <person name="Gohl D.M."/>
            <person name="Silverstein K.A.T."/>
            <person name="Koren S."/>
            <person name="Bechman K.B."/>
            <person name="Herman A."/>
            <person name="Abrahante J.E."/>
            <person name="Garbe J."/>
        </authorList>
    </citation>
    <scope>NUCLEOTIDE SEQUENCE</scope>
    <source>
        <strain evidence="1">Duluth1</strain>
        <tissue evidence="1">Whole animal</tissue>
    </source>
</reference>
<name>A0A9D3YY70_DREPO</name>
<dbReference type="Proteomes" id="UP000828390">
    <property type="component" value="Unassembled WGS sequence"/>
</dbReference>
<dbReference type="EMBL" id="JAIWYP010000014">
    <property type="protein sequence ID" value="KAH3708144.1"/>
    <property type="molecule type" value="Genomic_DNA"/>
</dbReference>